<dbReference type="EMBL" id="NGJX01000017">
    <property type="protein sequence ID" value="RST99018.1"/>
    <property type="molecule type" value="Genomic_DNA"/>
</dbReference>
<evidence type="ECO:0000259" key="2">
    <source>
        <dbReference type="Pfam" id="PF22725"/>
    </source>
</evidence>
<dbReference type="Gene3D" id="3.40.50.720">
    <property type="entry name" value="NAD(P)-binding Rossmann-like Domain"/>
    <property type="match status" value="1"/>
</dbReference>
<protein>
    <submittedName>
        <fullName evidence="3">Dehydrogenase</fullName>
    </submittedName>
</protein>
<feature type="domain" description="Gfo/Idh/MocA-like oxidoreductase N-terminal" evidence="1">
    <location>
        <begin position="14"/>
        <end position="118"/>
    </location>
</feature>
<accession>A0A369ASP9</accession>
<proteinExistence type="predicted"/>
<keyword evidence="4" id="KW-1185">Reference proteome</keyword>
<dbReference type="Proteomes" id="UP000288197">
    <property type="component" value="Unassembled WGS sequence"/>
</dbReference>
<evidence type="ECO:0000313" key="4">
    <source>
        <dbReference type="Proteomes" id="UP000288197"/>
    </source>
</evidence>
<dbReference type="PANTHER" id="PTHR43377:SF1">
    <property type="entry name" value="BILIVERDIN REDUCTASE A"/>
    <property type="match status" value="1"/>
</dbReference>
<dbReference type="InterPro" id="IPR000683">
    <property type="entry name" value="Gfo/Idh/MocA-like_OxRdtase_N"/>
</dbReference>
<dbReference type="GeneID" id="63147485"/>
<dbReference type="SUPFAM" id="SSF55347">
    <property type="entry name" value="Glyceraldehyde-3-phosphate dehydrogenase-like, C-terminal domain"/>
    <property type="match status" value="1"/>
</dbReference>
<dbReference type="InterPro" id="IPR036291">
    <property type="entry name" value="NAD(P)-bd_dom_sf"/>
</dbReference>
<dbReference type="InterPro" id="IPR055170">
    <property type="entry name" value="GFO_IDH_MocA-like_dom"/>
</dbReference>
<dbReference type="AlphaFoldDB" id="A0A369ASP9"/>
<dbReference type="Pfam" id="PF22725">
    <property type="entry name" value="GFO_IDH_MocA_C3"/>
    <property type="match status" value="1"/>
</dbReference>
<organism evidence="3 4">
    <name type="scientific">Vagococcus fluvialis</name>
    <dbReference type="NCBI Taxonomy" id="2738"/>
    <lineage>
        <taxon>Bacteria</taxon>
        <taxon>Bacillati</taxon>
        <taxon>Bacillota</taxon>
        <taxon>Bacilli</taxon>
        <taxon>Lactobacillales</taxon>
        <taxon>Enterococcaceae</taxon>
        <taxon>Vagococcus</taxon>
    </lineage>
</organism>
<comment type="caution">
    <text evidence="3">The sequence shown here is derived from an EMBL/GenBank/DDBJ whole genome shotgun (WGS) entry which is preliminary data.</text>
</comment>
<reference evidence="3 4" key="1">
    <citation type="submission" date="2017-05" db="EMBL/GenBank/DDBJ databases">
        <title>Vagococcus spp. assemblies.</title>
        <authorList>
            <person name="Gulvik C.A."/>
        </authorList>
    </citation>
    <scope>NUCLEOTIDE SEQUENCE [LARGE SCALE GENOMIC DNA]</scope>
    <source>
        <strain evidence="3 4">NCFB 2497</strain>
    </source>
</reference>
<dbReference type="SUPFAM" id="SSF51735">
    <property type="entry name" value="NAD(P)-binding Rossmann-fold domains"/>
    <property type="match status" value="1"/>
</dbReference>
<dbReference type="RefSeq" id="WP_114290497.1">
    <property type="nucleotide sequence ID" value="NZ_JARQAY010000007.1"/>
</dbReference>
<evidence type="ECO:0000313" key="3">
    <source>
        <dbReference type="EMBL" id="RST99018.1"/>
    </source>
</evidence>
<dbReference type="Pfam" id="PF01408">
    <property type="entry name" value="GFO_IDH_MocA"/>
    <property type="match status" value="1"/>
</dbReference>
<feature type="domain" description="GFO/IDH/MocA-like oxidoreductase" evidence="2">
    <location>
        <begin position="129"/>
        <end position="250"/>
    </location>
</feature>
<name>A0A369ASP9_9ENTE</name>
<dbReference type="GO" id="GO:0000166">
    <property type="term" value="F:nucleotide binding"/>
    <property type="evidence" value="ECO:0007669"/>
    <property type="project" value="InterPro"/>
</dbReference>
<dbReference type="Gene3D" id="3.30.360.10">
    <property type="entry name" value="Dihydrodipicolinate Reductase, domain 2"/>
    <property type="match status" value="1"/>
</dbReference>
<sequence length="325" mass="36505">MKIGMISFAHHHAYSYADSLMSLPDVEISGIYDPDKVRGVKASKTYQTTYYETLEDLLESDCEAVIICSENSLHKEEVLLSAKAKKHILCEKPIATNVEDGKEMIEACKEAGVILQIAFPVRFCEPIIEAKRILDSGELGELQSIKTTNRGQNPMEWFVNPELSGGGAVLDHTVHMVDIIRWFTKEEVKEVYAEIDTFFEDTPVEDSGILNMVLTNDIMVTHDCSWSRSNNFPTWGDVTIELFGSKGNLRVDALNDHLSNFQDTGKAANHIFFGENMDFGLIKDFVSCVREKREPFITGYDGLKAMEVGLRAYDSAKIQQAVMIN</sequence>
<dbReference type="OrthoDB" id="9815825at2"/>
<evidence type="ECO:0000259" key="1">
    <source>
        <dbReference type="Pfam" id="PF01408"/>
    </source>
</evidence>
<gene>
    <name evidence="3" type="ORF">CBF32_12320</name>
</gene>
<dbReference type="PANTHER" id="PTHR43377">
    <property type="entry name" value="BILIVERDIN REDUCTASE A"/>
    <property type="match status" value="1"/>
</dbReference>
<dbReference type="InterPro" id="IPR051450">
    <property type="entry name" value="Gfo/Idh/MocA_Oxidoreductases"/>
</dbReference>